<sequence length="196" mass="22264">MIRKTASSAIASLAVLGMVSETAAGGRAVECYEQVNTPAVYETVYENLLVSPAGQQVEYVPAIYGTRERVVQIAPQRVSYEIVPAITRTIYRTVKVNDGGYSWEWRVIHGRQVLCKIRHKARYERVAETVVVQPERRRRVVIPAEYESVAEEVLVQPEQRGIIEVPASYQTVARRVVVREGSSGWRRVHVPRHCRY</sequence>
<dbReference type="EMBL" id="CP062229">
    <property type="protein sequence ID" value="UVC13712.1"/>
    <property type="molecule type" value="Genomic_DNA"/>
</dbReference>
<dbReference type="Proteomes" id="UP001058098">
    <property type="component" value="Chromosome"/>
</dbReference>
<name>A0ABY5QT94_9HYPH</name>
<accession>A0ABY5QT94</accession>
<proteinExistence type="predicted"/>
<evidence type="ECO:0000256" key="1">
    <source>
        <dbReference type="SAM" id="SignalP"/>
    </source>
</evidence>
<reference evidence="2" key="1">
    <citation type="submission" date="2020-09" db="EMBL/GenBank/DDBJ databases">
        <title>Rhizobia associated with sainfoin plants.</title>
        <authorList>
            <person name="Asharfi S."/>
            <person name="Kuzmanovic N."/>
            <person name="Bunk B."/>
            <person name="Sproeer C."/>
            <person name="Becker M."/>
            <person name="Thuenen T."/>
        </authorList>
    </citation>
    <scope>NUCLEOTIDE SEQUENCE</scope>
    <source>
        <strain evidence="2">OM4</strain>
    </source>
</reference>
<evidence type="ECO:0000313" key="3">
    <source>
        <dbReference type="Proteomes" id="UP001058098"/>
    </source>
</evidence>
<gene>
    <name evidence="2" type="ORF">IHQ72_23795</name>
</gene>
<feature type="signal peptide" evidence="1">
    <location>
        <begin position="1"/>
        <end position="23"/>
    </location>
</feature>
<protein>
    <submittedName>
        <fullName evidence="2">Uncharacterized protein</fullName>
    </submittedName>
</protein>
<keyword evidence="1" id="KW-0732">Signal</keyword>
<keyword evidence="3" id="KW-1185">Reference proteome</keyword>
<evidence type="ECO:0000313" key="2">
    <source>
        <dbReference type="EMBL" id="UVC13712.1"/>
    </source>
</evidence>
<dbReference type="RefSeq" id="WP_258117691.1">
    <property type="nucleotide sequence ID" value="NZ_CP062229.1"/>
</dbReference>
<organism evidence="2 3">
    <name type="scientific">Mesorhizobium onobrychidis</name>
    <dbReference type="NCBI Taxonomy" id="2775404"/>
    <lineage>
        <taxon>Bacteria</taxon>
        <taxon>Pseudomonadati</taxon>
        <taxon>Pseudomonadota</taxon>
        <taxon>Alphaproteobacteria</taxon>
        <taxon>Hyphomicrobiales</taxon>
        <taxon>Phyllobacteriaceae</taxon>
        <taxon>Mesorhizobium</taxon>
    </lineage>
</organism>
<feature type="chain" id="PRO_5046486670" evidence="1">
    <location>
        <begin position="24"/>
        <end position="196"/>
    </location>
</feature>